<evidence type="ECO:0000256" key="2">
    <source>
        <dbReference type="ARBA" id="ARBA00008639"/>
    </source>
</evidence>
<keyword evidence="8" id="KW-1185">Reference proteome</keyword>
<evidence type="ECO:0000313" key="7">
    <source>
        <dbReference type="EMBL" id="PSJ46729.1"/>
    </source>
</evidence>
<evidence type="ECO:0000256" key="1">
    <source>
        <dbReference type="ARBA" id="ARBA00001933"/>
    </source>
</evidence>
<name>A0A2P7R949_9GAMM</name>
<feature type="modified residue" description="N6-(pyridoxal phosphate)lysine" evidence="5">
    <location>
        <position position="89"/>
    </location>
</feature>
<sequence length="342" mass="37636">MQPVRSKAQPRGSRSPASRSFNKVISSLHLPHHHFLFFPVSHLLRWRRLFDAVPPSPLQWARHPLLTRHGLDLMIKRDDLLHPRISGNKWRKLKYVLRQAVSEQASGLLSFGGAWSNHLHALAAAGQTLELPTLGVVRGEPEYADNPTLADARHWGMTLAFVDRRQYRRRQEPDWLAALAQRHPGYRLIPEGGSCALALPGVAELWRELAPADALILPVASGGTLAGLLSARPADTRIIGYAVLKGDGWLAETVSGLYPPAARDPGWRLRLGYHGGGYAKCSADDRQRIARLASELAVPLEPVYSGKAMLGLFRDIEAGYYPAGSRLIFLHTGGLQGVRGGL</sequence>
<dbReference type="GO" id="GO:0019148">
    <property type="term" value="F:D-cysteine desulfhydrase activity"/>
    <property type="evidence" value="ECO:0007669"/>
    <property type="project" value="TreeGrafter"/>
</dbReference>
<dbReference type="Proteomes" id="UP000240243">
    <property type="component" value="Unassembled WGS sequence"/>
</dbReference>
<comment type="similarity">
    <text evidence="2">Belongs to the ACC deaminase/D-cysteine desulfhydrase family.</text>
</comment>
<keyword evidence="3 5" id="KW-0663">Pyridoxal phosphate</keyword>
<dbReference type="OrthoDB" id="9801249at2"/>
<proteinExistence type="inferred from homology"/>
<dbReference type="AlphaFoldDB" id="A0A2P7R949"/>
<dbReference type="InterPro" id="IPR001926">
    <property type="entry name" value="TrpB-like_PALP"/>
</dbReference>
<dbReference type="Gene3D" id="3.40.50.1100">
    <property type="match status" value="2"/>
</dbReference>
<evidence type="ECO:0000256" key="4">
    <source>
        <dbReference type="PIRSR" id="PIRSR006278-1"/>
    </source>
</evidence>
<organism evidence="7 8">
    <name type="scientific">Zobellella endophytica</name>
    <dbReference type="NCBI Taxonomy" id="2116700"/>
    <lineage>
        <taxon>Bacteria</taxon>
        <taxon>Pseudomonadati</taxon>
        <taxon>Pseudomonadota</taxon>
        <taxon>Gammaproteobacteria</taxon>
        <taxon>Aeromonadales</taxon>
        <taxon>Aeromonadaceae</taxon>
        <taxon>Zobellella</taxon>
    </lineage>
</organism>
<dbReference type="EMBL" id="PXYG01000002">
    <property type="protein sequence ID" value="PSJ46729.1"/>
    <property type="molecule type" value="Genomic_DNA"/>
</dbReference>
<comment type="caution">
    <text evidence="7">The sequence shown here is derived from an EMBL/GenBank/DDBJ whole genome shotgun (WGS) entry which is preliminary data.</text>
</comment>
<evidence type="ECO:0000256" key="5">
    <source>
        <dbReference type="PIRSR" id="PIRSR006278-2"/>
    </source>
</evidence>
<gene>
    <name evidence="7" type="ORF">C7H85_08965</name>
</gene>
<dbReference type="PIRSF" id="PIRSF006278">
    <property type="entry name" value="ACCD_DCysDesulf"/>
    <property type="match status" value="1"/>
</dbReference>
<evidence type="ECO:0000313" key="8">
    <source>
        <dbReference type="Proteomes" id="UP000240243"/>
    </source>
</evidence>
<feature type="active site" description="Nucleophile" evidence="4">
    <location>
        <position position="116"/>
    </location>
</feature>
<evidence type="ECO:0000256" key="3">
    <source>
        <dbReference type="ARBA" id="ARBA00022898"/>
    </source>
</evidence>
<dbReference type="InterPro" id="IPR027278">
    <property type="entry name" value="ACCD_DCysDesulf"/>
</dbReference>
<dbReference type="Pfam" id="PF00291">
    <property type="entry name" value="PALP"/>
    <property type="match status" value="1"/>
</dbReference>
<feature type="domain" description="Tryptophan synthase beta chain-like PALP" evidence="6">
    <location>
        <begin position="52"/>
        <end position="333"/>
    </location>
</feature>
<comment type="cofactor">
    <cofactor evidence="1">
        <name>pyridoxal 5'-phosphate</name>
        <dbReference type="ChEBI" id="CHEBI:597326"/>
    </cofactor>
</comment>
<accession>A0A2P7R949</accession>
<dbReference type="PANTHER" id="PTHR43780:SF2">
    <property type="entry name" value="1-AMINOCYCLOPROPANE-1-CARBOXYLATE DEAMINASE-RELATED"/>
    <property type="match status" value="1"/>
</dbReference>
<reference evidence="7 8" key="1">
    <citation type="submission" date="2018-03" db="EMBL/GenBank/DDBJ databases">
        <title>The draft genome of Zobellella sp. 59N8.</title>
        <authorList>
            <person name="Liu L."/>
            <person name="Li L."/>
            <person name="Zhang X."/>
            <person name="Liang L."/>
            <person name="Wang T."/>
        </authorList>
    </citation>
    <scope>NUCLEOTIDE SEQUENCE [LARGE SCALE GENOMIC DNA]</scope>
    <source>
        <strain evidence="7 8">59N8</strain>
    </source>
</reference>
<evidence type="ECO:0000259" key="6">
    <source>
        <dbReference type="Pfam" id="PF00291"/>
    </source>
</evidence>
<dbReference type="SUPFAM" id="SSF53686">
    <property type="entry name" value="Tryptophan synthase beta subunit-like PLP-dependent enzymes"/>
    <property type="match status" value="1"/>
</dbReference>
<dbReference type="PANTHER" id="PTHR43780">
    <property type="entry name" value="1-AMINOCYCLOPROPANE-1-CARBOXYLATE DEAMINASE-RELATED"/>
    <property type="match status" value="1"/>
</dbReference>
<dbReference type="InterPro" id="IPR036052">
    <property type="entry name" value="TrpB-like_PALP_sf"/>
</dbReference>
<protein>
    <submittedName>
        <fullName evidence="7">1-aminocyclopropane-1-carboxylate deaminase</fullName>
    </submittedName>
</protein>